<dbReference type="PANTHER" id="PTHR46494:SF3">
    <property type="entry name" value="ZINC TRANSPORT PROTEIN ZNTB"/>
    <property type="match status" value="1"/>
</dbReference>
<evidence type="ECO:0000256" key="5">
    <source>
        <dbReference type="ARBA" id="ARBA00022519"/>
    </source>
</evidence>
<dbReference type="GO" id="GO:0015087">
    <property type="term" value="F:cobalt ion transmembrane transporter activity"/>
    <property type="evidence" value="ECO:0007669"/>
    <property type="project" value="TreeGrafter"/>
</dbReference>
<comment type="caution">
    <text evidence="12">The sequence shown here is derived from an EMBL/GenBank/DDBJ whole genome shotgun (WGS) entry which is preliminary data.</text>
</comment>
<keyword evidence="9" id="KW-0406">Ion transport</keyword>
<dbReference type="PANTHER" id="PTHR46494">
    <property type="entry name" value="CORA FAMILY METAL ION TRANSPORTER (EUROFUNG)"/>
    <property type="match status" value="1"/>
</dbReference>
<dbReference type="AlphaFoldDB" id="A0A4R7C1T1"/>
<sequence length="347" mass="37345">MAGAVSSMSQSLAAEPAIPGLLWAIRFDDDGKGHPIPHGEPIGEPDAFGSGFLWLHFNLIDARLDPVVASGRLGPPRLAASALGSDEHQRIAVEGAYVGGVVTDLCPEARSTVALTGQVRLHFILGPRFLVSGRRRPISAPAAVREALQAGASINTPIHLLEALMEHVVGSIDEGGARLSDELDLIEDHILDRTTRDERRRLGPIRRDAVRLHRQLLGLRAVFHRLEGDGTEAGLPASDIRTAARLAQRLDALDRDMIILAERSRLLQEELSSRLAEASNRQLYMLSILTALFLPPTLVTGIFGMNTTGLPFSAFQDGTALALTACASSALLAYGVIRLMGIRPPRD</sequence>
<feature type="transmembrane region" description="Helical" evidence="11">
    <location>
        <begin position="318"/>
        <end position="337"/>
    </location>
</feature>
<comment type="subcellular location">
    <subcellularLocation>
        <location evidence="1">Cell membrane</location>
        <topology evidence="1">Multi-pass membrane protein</topology>
    </subcellularLocation>
</comment>
<dbReference type="SUPFAM" id="SSF143865">
    <property type="entry name" value="CorA soluble domain-like"/>
    <property type="match status" value="1"/>
</dbReference>
<gene>
    <name evidence="12" type="ORF">EV668_3338</name>
</gene>
<accession>A0A4R7C1T1</accession>
<evidence type="ECO:0000313" key="12">
    <source>
        <dbReference type="EMBL" id="TDR90487.1"/>
    </source>
</evidence>
<dbReference type="InterPro" id="IPR045861">
    <property type="entry name" value="CorA_cytoplasmic_dom"/>
</dbReference>
<evidence type="ECO:0000256" key="3">
    <source>
        <dbReference type="ARBA" id="ARBA00022448"/>
    </source>
</evidence>
<evidence type="ECO:0000256" key="4">
    <source>
        <dbReference type="ARBA" id="ARBA00022475"/>
    </source>
</evidence>
<keyword evidence="10 11" id="KW-0472">Membrane</keyword>
<evidence type="ECO:0000256" key="2">
    <source>
        <dbReference type="ARBA" id="ARBA00009765"/>
    </source>
</evidence>
<dbReference type="GO" id="GO:0015095">
    <property type="term" value="F:magnesium ion transmembrane transporter activity"/>
    <property type="evidence" value="ECO:0007669"/>
    <property type="project" value="TreeGrafter"/>
</dbReference>
<organism evidence="12 13">
    <name type="scientific">Enterovirga rhinocerotis</name>
    <dbReference type="NCBI Taxonomy" id="1339210"/>
    <lineage>
        <taxon>Bacteria</taxon>
        <taxon>Pseudomonadati</taxon>
        <taxon>Pseudomonadota</taxon>
        <taxon>Alphaproteobacteria</taxon>
        <taxon>Hyphomicrobiales</taxon>
        <taxon>Methylobacteriaceae</taxon>
        <taxon>Enterovirga</taxon>
    </lineage>
</organism>
<comment type="similarity">
    <text evidence="2">Belongs to the CorA metal ion transporter (MIT) (TC 1.A.35) family.</text>
</comment>
<keyword evidence="13" id="KW-1185">Reference proteome</keyword>
<feature type="transmembrane region" description="Helical" evidence="11">
    <location>
        <begin position="283"/>
        <end position="306"/>
    </location>
</feature>
<dbReference type="InterPro" id="IPR045863">
    <property type="entry name" value="CorA_TM1_TM2"/>
</dbReference>
<dbReference type="GO" id="GO:0005886">
    <property type="term" value="C:plasma membrane"/>
    <property type="evidence" value="ECO:0007669"/>
    <property type="project" value="UniProtKB-SubCell"/>
</dbReference>
<keyword evidence="7" id="KW-0862">Zinc</keyword>
<dbReference type="Pfam" id="PF01544">
    <property type="entry name" value="CorA"/>
    <property type="match status" value="1"/>
</dbReference>
<keyword evidence="5" id="KW-0997">Cell inner membrane</keyword>
<evidence type="ECO:0000256" key="8">
    <source>
        <dbReference type="ARBA" id="ARBA00022989"/>
    </source>
</evidence>
<dbReference type="OrthoDB" id="9803484at2"/>
<dbReference type="GO" id="GO:0050897">
    <property type="term" value="F:cobalt ion binding"/>
    <property type="evidence" value="ECO:0007669"/>
    <property type="project" value="TreeGrafter"/>
</dbReference>
<dbReference type="Gene3D" id="1.20.58.340">
    <property type="entry name" value="Magnesium transport protein CorA, transmembrane region"/>
    <property type="match status" value="2"/>
</dbReference>
<evidence type="ECO:0000256" key="10">
    <source>
        <dbReference type="ARBA" id="ARBA00023136"/>
    </source>
</evidence>
<evidence type="ECO:0000256" key="1">
    <source>
        <dbReference type="ARBA" id="ARBA00004651"/>
    </source>
</evidence>
<name>A0A4R7C1T1_9HYPH</name>
<protein>
    <submittedName>
        <fullName evidence="12">Magnesium transporter/zinc transporter</fullName>
    </submittedName>
</protein>
<dbReference type="SUPFAM" id="SSF144083">
    <property type="entry name" value="Magnesium transport protein CorA, transmembrane region"/>
    <property type="match status" value="1"/>
</dbReference>
<evidence type="ECO:0000256" key="6">
    <source>
        <dbReference type="ARBA" id="ARBA00022692"/>
    </source>
</evidence>
<evidence type="ECO:0000256" key="11">
    <source>
        <dbReference type="SAM" id="Phobius"/>
    </source>
</evidence>
<evidence type="ECO:0000313" key="13">
    <source>
        <dbReference type="Proteomes" id="UP000295122"/>
    </source>
</evidence>
<dbReference type="GO" id="GO:0000287">
    <property type="term" value="F:magnesium ion binding"/>
    <property type="evidence" value="ECO:0007669"/>
    <property type="project" value="TreeGrafter"/>
</dbReference>
<keyword evidence="3" id="KW-0813">Transport</keyword>
<proteinExistence type="inferred from homology"/>
<dbReference type="CDD" id="cd12834">
    <property type="entry name" value="ZntB_u1"/>
    <property type="match status" value="1"/>
</dbReference>
<reference evidence="12 13" key="1">
    <citation type="submission" date="2019-03" db="EMBL/GenBank/DDBJ databases">
        <title>Genomic Encyclopedia of Type Strains, Phase IV (KMG-IV): sequencing the most valuable type-strain genomes for metagenomic binning, comparative biology and taxonomic classification.</title>
        <authorList>
            <person name="Goeker M."/>
        </authorList>
    </citation>
    <scope>NUCLEOTIDE SEQUENCE [LARGE SCALE GENOMIC DNA]</scope>
    <source>
        <strain evidence="12 13">DSM 25903</strain>
    </source>
</reference>
<dbReference type="EMBL" id="SNZR01000013">
    <property type="protein sequence ID" value="TDR90487.1"/>
    <property type="molecule type" value="Genomic_DNA"/>
</dbReference>
<dbReference type="Gene3D" id="3.30.460.20">
    <property type="entry name" value="CorA soluble domain-like"/>
    <property type="match status" value="1"/>
</dbReference>
<keyword evidence="4" id="KW-1003">Cell membrane</keyword>
<evidence type="ECO:0000256" key="7">
    <source>
        <dbReference type="ARBA" id="ARBA00022833"/>
    </source>
</evidence>
<dbReference type="InterPro" id="IPR002523">
    <property type="entry name" value="MgTranspt_CorA/ZnTranspt_ZntB"/>
</dbReference>
<keyword evidence="6 11" id="KW-0812">Transmembrane</keyword>
<dbReference type="Proteomes" id="UP000295122">
    <property type="component" value="Unassembled WGS sequence"/>
</dbReference>
<keyword evidence="8 11" id="KW-1133">Transmembrane helix</keyword>
<evidence type="ECO:0000256" key="9">
    <source>
        <dbReference type="ARBA" id="ARBA00023065"/>
    </source>
</evidence>